<evidence type="ECO:0000256" key="1">
    <source>
        <dbReference type="SAM" id="MobiDB-lite"/>
    </source>
</evidence>
<feature type="compositionally biased region" description="Basic and acidic residues" evidence="1">
    <location>
        <begin position="85"/>
        <end position="94"/>
    </location>
</feature>
<keyword evidence="3" id="KW-1185">Reference proteome</keyword>
<accession>A0AA48KWW9</accession>
<feature type="compositionally biased region" description="Polar residues" evidence="1">
    <location>
        <begin position="69"/>
        <end position="79"/>
    </location>
</feature>
<dbReference type="KEGG" id="ccac:CcaHIS019_0103370"/>
<organism evidence="2 3">
    <name type="scientific">Cutaneotrichosporon cavernicola</name>
    <dbReference type="NCBI Taxonomy" id="279322"/>
    <lineage>
        <taxon>Eukaryota</taxon>
        <taxon>Fungi</taxon>
        <taxon>Dikarya</taxon>
        <taxon>Basidiomycota</taxon>
        <taxon>Agaricomycotina</taxon>
        <taxon>Tremellomycetes</taxon>
        <taxon>Trichosporonales</taxon>
        <taxon>Trichosporonaceae</taxon>
        <taxon>Cutaneotrichosporon</taxon>
    </lineage>
</organism>
<gene>
    <name evidence="2" type="ORF">CcaverHIS019_0103370</name>
</gene>
<reference evidence="2" key="1">
    <citation type="journal article" date="2023" name="BMC Genomics">
        <title>Chromosome-level genome assemblies of Cutaneotrichosporon spp. (Trichosporonales, Basidiomycota) reveal imbalanced evolution between nucleotide sequences and chromosome synteny.</title>
        <authorList>
            <person name="Kobayashi Y."/>
            <person name="Kayamori A."/>
            <person name="Aoki K."/>
            <person name="Shiwa Y."/>
            <person name="Matsutani M."/>
            <person name="Fujita N."/>
            <person name="Sugita T."/>
            <person name="Iwasaki W."/>
            <person name="Tanaka N."/>
            <person name="Takashima M."/>
        </authorList>
    </citation>
    <scope>NUCLEOTIDE SEQUENCE</scope>
    <source>
        <strain evidence="2">HIS019</strain>
    </source>
</reference>
<evidence type="ECO:0000313" key="3">
    <source>
        <dbReference type="Proteomes" id="UP001233271"/>
    </source>
</evidence>
<proteinExistence type="predicted"/>
<dbReference type="EMBL" id="AP028212">
    <property type="protein sequence ID" value="BEI87619.1"/>
    <property type="molecule type" value="Genomic_DNA"/>
</dbReference>
<evidence type="ECO:0000313" key="2">
    <source>
        <dbReference type="EMBL" id="BEI87619.1"/>
    </source>
</evidence>
<feature type="region of interest" description="Disordered" evidence="1">
    <location>
        <begin position="68"/>
        <end position="118"/>
    </location>
</feature>
<protein>
    <submittedName>
        <fullName evidence="2">Uncharacterized protein</fullName>
    </submittedName>
</protein>
<name>A0AA48KWW9_9TREE</name>
<dbReference type="Proteomes" id="UP001233271">
    <property type="component" value="Chromosome 1"/>
</dbReference>
<dbReference type="AlphaFoldDB" id="A0AA48KWW9"/>
<dbReference type="GeneID" id="85491490"/>
<sequence length="118" mass="13162">MSFQPSHQQPFTPAEAAQLDVGTIVAEISRLRNSLTHLHSTQGELRLALVEEDDADLRSALNENEAVIASQSRRGQSCTLRHRNPAPDERERGERRTHRKRGRGNAPVEGSWNISGET</sequence>
<dbReference type="RefSeq" id="XP_060452885.1">
    <property type="nucleotide sequence ID" value="XM_060599200.1"/>
</dbReference>